<dbReference type="RefSeq" id="WP_202778847.1">
    <property type="nucleotide sequence ID" value="NZ_CP065425.1"/>
</dbReference>
<feature type="transmembrane region" description="Helical" evidence="1">
    <location>
        <begin position="89"/>
        <end position="111"/>
    </location>
</feature>
<dbReference type="EMBL" id="CP065425">
    <property type="protein sequence ID" value="QQZ09896.1"/>
    <property type="molecule type" value="Genomic_DNA"/>
</dbReference>
<organism evidence="2 3">
    <name type="scientific">Heyndrickxia vini</name>
    <dbReference type="NCBI Taxonomy" id="1476025"/>
    <lineage>
        <taxon>Bacteria</taxon>
        <taxon>Bacillati</taxon>
        <taxon>Bacillota</taxon>
        <taxon>Bacilli</taxon>
        <taxon>Bacillales</taxon>
        <taxon>Bacillaceae</taxon>
        <taxon>Heyndrickxia</taxon>
    </lineage>
</organism>
<sequence>MIKNSIRVFLLLSSIVAAFILPKKSFTKYLPVTLFSSSVLLAEMFYLTIHKLWKAKGSPGVMICNTFVLVLGPYFFANLWVFHLSKGRFLLYSFINIIADLIYAFPIISLFKKVGFFKLKIKSSVFFLIIISNAFLNYIFQTFYEKLNAKFKTDNSQYELQE</sequence>
<accession>A0ABX7E3S5</accession>
<keyword evidence="3" id="KW-1185">Reference proteome</keyword>
<evidence type="ECO:0000313" key="3">
    <source>
        <dbReference type="Proteomes" id="UP000595691"/>
    </source>
</evidence>
<evidence type="ECO:0000256" key="1">
    <source>
        <dbReference type="SAM" id="Phobius"/>
    </source>
</evidence>
<keyword evidence="1" id="KW-0472">Membrane</keyword>
<evidence type="ECO:0000313" key="2">
    <source>
        <dbReference type="EMBL" id="QQZ09896.1"/>
    </source>
</evidence>
<reference evidence="2 3" key="1">
    <citation type="submission" date="2020-11" db="EMBL/GenBank/DDBJ databases">
        <title>Taxonomic evaluation of the Bacillus sporothermodurans group of bacteria based on whole genome sequences.</title>
        <authorList>
            <person name="Fiedler G."/>
            <person name="Herbstmann A.-D."/>
            <person name="Doll E."/>
            <person name="Wenning M."/>
            <person name="Brinks E."/>
            <person name="Kabisch J."/>
            <person name="Breitenwieser F."/>
            <person name="Lappann M."/>
            <person name="Boehnlein C."/>
            <person name="Franz C."/>
        </authorList>
    </citation>
    <scope>NUCLEOTIDE SEQUENCE [LARGE SCALE GENOMIC DNA]</scope>
    <source>
        <strain evidence="2 3">JCM 19841</strain>
    </source>
</reference>
<protein>
    <submittedName>
        <fullName evidence="2">Uncharacterized protein</fullName>
    </submittedName>
</protein>
<dbReference type="Proteomes" id="UP000595691">
    <property type="component" value="Chromosome"/>
</dbReference>
<feature type="transmembrane region" description="Helical" evidence="1">
    <location>
        <begin position="61"/>
        <end position="83"/>
    </location>
</feature>
<keyword evidence="1" id="KW-0812">Transmembrane</keyword>
<gene>
    <name evidence="2" type="ORF">I5776_02670</name>
</gene>
<keyword evidence="1" id="KW-1133">Transmembrane helix</keyword>
<proteinExistence type="predicted"/>
<name>A0ABX7E3S5_9BACI</name>
<feature type="transmembrane region" description="Helical" evidence="1">
    <location>
        <begin position="28"/>
        <end position="49"/>
    </location>
</feature>
<feature type="transmembrane region" description="Helical" evidence="1">
    <location>
        <begin position="123"/>
        <end position="140"/>
    </location>
</feature>